<keyword evidence="4" id="KW-1133">Transmembrane helix</keyword>
<feature type="transmembrane region" description="Helical" evidence="4">
    <location>
        <begin position="34"/>
        <end position="53"/>
    </location>
</feature>
<dbReference type="InterPro" id="IPR009057">
    <property type="entry name" value="Homeodomain-like_sf"/>
</dbReference>
<reference evidence="6 7" key="1">
    <citation type="submission" date="2024-01" db="EMBL/GenBank/DDBJ databases">
        <title>Sphingobacterium tenebrionis sp. nov., a novel endophyte isolated from tenebrio molitor intestines.</title>
        <authorList>
            <person name="Zhang C."/>
        </authorList>
    </citation>
    <scope>NUCLEOTIDE SEQUENCE [LARGE SCALE GENOMIC DNA]</scope>
    <source>
        <strain evidence="6 7">PU5-4</strain>
    </source>
</reference>
<feature type="transmembrane region" description="Helical" evidence="4">
    <location>
        <begin position="164"/>
        <end position="186"/>
    </location>
</feature>
<evidence type="ECO:0000256" key="1">
    <source>
        <dbReference type="ARBA" id="ARBA00023015"/>
    </source>
</evidence>
<dbReference type="PANTHER" id="PTHR43280">
    <property type="entry name" value="ARAC-FAMILY TRANSCRIPTIONAL REGULATOR"/>
    <property type="match status" value="1"/>
</dbReference>
<protein>
    <submittedName>
        <fullName evidence="6">AraC family transcriptional regulator</fullName>
    </submittedName>
</protein>
<dbReference type="EMBL" id="JAYLLN010000002">
    <property type="protein sequence ID" value="MEI5983619.1"/>
    <property type="molecule type" value="Genomic_DNA"/>
</dbReference>
<feature type="transmembrane region" description="Helical" evidence="4">
    <location>
        <begin position="6"/>
        <end position="22"/>
    </location>
</feature>
<dbReference type="Proteomes" id="UP001363035">
    <property type="component" value="Unassembled WGS sequence"/>
</dbReference>
<dbReference type="PROSITE" id="PS01124">
    <property type="entry name" value="HTH_ARAC_FAMILY_2"/>
    <property type="match status" value="1"/>
</dbReference>
<evidence type="ECO:0000256" key="2">
    <source>
        <dbReference type="ARBA" id="ARBA00023125"/>
    </source>
</evidence>
<proteinExistence type="predicted"/>
<keyword evidence="3" id="KW-0804">Transcription</keyword>
<evidence type="ECO:0000313" key="7">
    <source>
        <dbReference type="Proteomes" id="UP001363035"/>
    </source>
</evidence>
<dbReference type="SUPFAM" id="SSF46689">
    <property type="entry name" value="Homeodomain-like"/>
    <property type="match status" value="1"/>
</dbReference>
<feature type="transmembrane region" description="Helical" evidence="4">
    <location>
        <begin position="88"/>
        <end position="106"/>
    </location>
</feature>
<dbReference type="RefSeq" id="WP_134776271.1">
    <property type="nucleotide sequence ID" value="NZ_JAYLLN010000002.1"/>
</dbReference>
<dbReference type="Gene3D" id="1.10.10.60">
    <property type="entry name" value="Homeodomain-like"/>
    <property type="match status" value="1"/>
</dbReference>
<accession>A0ABU8I1L2</accession>
<organism evidence="6 7">
    <name type="scientific">Sphingobacterium tenebrionis</name>
    <dbReference type="NCBI Taxonomy" id="3111775"/>
    <lineage>
        <taxon>Bacteria</taxon>
        <taxon>Pseudomonadati</taxon>
        <taxon>Bacteroidota</taxon>
        <taxon>Sphingobacteriia</taxon>
        <taxon>Sphingobacteriales</taxon>
        <taxon>Sphingobacteriaceae</taxon>
        <taxon>Sphingobacterium</taxon>
    </lineage>
</organism>
<dbReference type="InterPro" id="IPR018060">
    <property type="entry name" value="HTH_AraC"/>
</dbReference>
<keyword evidence="2" id="KW-0238">DNA-binding</keyword>
<evidence type="ECO:0000256" key="3">
    <source>
        <dbReference type="ARBA" id="ARBA00023163"/>
    </source>
</evidence>
<keyword evidence="4" id="KW-0812">Transmembrane</keyword>
<evidence type="ECO:0000259" key="5">
    <source>
        <dbReference type="PROSITE" id="PS01124"/>
    </source>
</evidence>
<evidence type="ECO:0000313" key="6">
    <source>
        <dbReference type="EMBL" id="MEI5983619.1"/>
    </source>
</evidence>
<keyword evidence="7" id="KW-1185">Reference proteome</keyword>
<gene>
    <name evidence="6" type="ORF">VJ786_01755</name>
</gene>
<evidence type="ECO:0000256" key="4">
    <source>
        <dbReference type="SAM" id="Phobius"/>
    </source>
</evidence>
<dbReference type="PANTHER" id="PTHR43280:SF2">
    <property type="entry name" value="HTH-TYPE TRANSCRIPTIONAL REGULATOR EXSA"/>
    <property type="match status" value="1"/>
</dbReference>
<feature type="transmembrane region" description="Helical" evidence="4">
    <location>
        <begin position="198"/>
        <end position="214"/>
    </location>
</feature>
<feature type="domain" description="HTH araC/xylS-type" evidence="5">
    <location>
        <begin position="250"/>
        <end position="354"/>
    </location>
</feature>
<dbReference type="Pfam" id="PF12833">
    <property type="entry name" value="HTH_18"/>
    <property type="match status" value="1"/>
</dbReference>
<dbReference type="SMART" id="SM00342">
    <property type="entry name" value="HTH_ARAC"/>
    <property type="match status" value="1"/>
</dbReference>
<feature type="transmembrane region" description="Helical" evidence="4">
    <location>
        <begin position="59"/>
        <end position="76"/>
    </location>
</feature>
<name>A0ABU8I1L2_9SPHI</name>
<keyword evidence="1" id="KW-0805">Transcription regulation</keyword>
<comment type="caution">
    <text evidence="6">The sequence shown here is derived from an EMBL/GenBank/DDBJ whole genome shotgun (WGS) entry which is preliminary data.</text>
</comment>
<keyword evidence="4" id="KW-0472">Membrane</keyword>
<sequence length="365" mass="43085">MSLLIILTSLQFLTGIYFYHINSLREERGFFLRFMMGIILFVFINHFLTSIFTGTDQQFIYSSVSLCVASVSSLYIRNNSIEQQTSPYLLLIALFPFVLFYVYYFLNLIFSEQLLRGEIFHLLDFFYHNFQTFLLMGSIAYDLFILKPLSSKIRMLSSSLDGSLALALFASKFCMLLVSIGSGFMYHFGYFFKIPNSLYLSLVFLLIFYFRFSYKIKALILQVRYAHDIHRSLEMKSVNEKLEKEKFIFQQIQQYFCHKLDYLDKEFDLHTFASRTKLSKKEIETIIRKEENCSFATFLKRKRIQYCMDHIEDFIGIEETIYSLASDLGFKSLSSFIHAFKKEVGCSPYIYLHNKRQNLVELKGN</sequence>
<feature type="transmembrane region" description="Helical" evidence="4">
    <location>
        <begin position="126"/>
        <end position="144"/>
    </location>
</feature>